<dbReference type="CDD" id="cd01948">
    <property type="entry name" value="EAL"/>
    <property type="match status" value="1"/>
</dbReference>
<dbReference type="Gene3D" id="3.20.20.450">
    <property type="entry name" value="EAL domain"/>
    <property type="match status" value="1"/>
</dbReference>
<sequence length="224" mass="24955">MRQSSGERCGDPSGFELLTRWPHKQLNGTASTLFATADHELGRNITLSVIQQALQFFAKKPIPLNFNFSCAQILLTDSISKLNEIIRETAYPNDMLTLEVTESFSNSDLCALSSVLAQLNAIGIKTSLDDFGAQAASYDRLFTLPLQQVKIDRQFIHAIDCDPRKRLLMQHIVEFVPYFNCQLIAEGVETVDELKALIKAGVNFAQGFYLSHPLDLLSMEAKLG</sequence>
<keyword evidence="3" id="KW-1185">Reference proteome</keyword>
<gene>
    <name evidence="2" type="primary">cph2_3</name>
    <name evidence="2" type="ORF">VTH8203_01483</name>
</gene>
<dbReference type="SMART" id="SM00052">
    <property type="entry name" value="EAL"/>
    <property type="match status" value="1"/>
</dbReference>
<evidence type="ECO:0000313" key="2">
    <source>
        <dbReference type="EMBL" id="SNX47868.1"/>
    </source>
</evidence>
<proteinExistence type="predicted"/>
<dbReference type="PROSITE" id="PS50883">
    <property type="entry name" value="EAL"/>
    <property type="match status" value="1"/>
</dbReference>
<dbReference type="InterPro" id="IPR035919">
    <property type="entry name" value="EAL_sf"/>
</dbReference>
<name>A0A240EGQ1_9VIBR</name>
<reference evidence="3" key="1">
    <citation type="submission" date="2016-06" db="EMBL/GenBank/DDBJ databases">
        <authorList>
            <person name="Rodrigo-Torres L."/>
            <person name="Arahal R.D."/>
            <person name="Lucena T."/>
        </authorList>
    </citation>
    <scope>NUCLEOTIDE SEQUENCE [LARGE SCALE GENOMIC DNA]</scope>
    <source>
        <strain evidence="3">CECT8203</strain>
    </source>
</reference>
<dbReference type="Pfam" id="PF00563">
    <property type="entry name" value="EAL"/>
    <property type="match status" value="1"/>
</dbReference>
<dbReference type="InterPro" id="IPR050706">
    <property type="entry name" value="Cyclic-di-GMP_PDE-like"/>
</dbReference>
<evidence type="ECO:0000259" key="1">
    <source>
        <dbReference type="PROSITE" id="PS50883"/>
    </source>
</evidence>
<dbReference type="SUPFAM" id="SSF141868">
    <property type="entry name" value="EAL domain-like"/>
    <property type="match status" value="1"/>
</dbReference>
<organism evidence="2 3">
    <name type="scientific">Vibrio thalassae</name>
    <dbReference type="NCBI Taxonomy" id="1243014"/>
    <lineage>
        <taxon>Bacteria</taxon>
        <taxon>Pseudomonadati</taxon>
        <taxon>Pseudomonadota</taxon>
        <taxon>Gammaproteobacteria</taxon>
        <taxon>Vibrionales</taxon>
        <taxon>Vibrionaceae</taxon>
        <taxon>Vibrio</taxon>
    </lineage>
</organism>
<dbReference type="InterPro" id="IPR001633">
    <property type="entry name" value="EAL_dom"/>
</dbReference>
<accession>A0A240EGQ1</accession>
<dbReference type="GO" id="GO:0071111">
    <property type="term" value="F:cyclic-guanylate-specific phosphodiesterase activity"/>
    <property type="evidence" value="ECO:0007669"/>
    <property type="project" value="InterPro"/>
</dbReference>
<dbReference type="EMBL" id="OANU01000015">
    <property type="protein sequence ID" value="SNX47868.1"/>
    <property type="molecule type" value="Genomic_DNA"/>
</dbReference>
<protein>
    <submittedName>
        <fullName evidence="2">Phytochrome-like protein cph2</fullName>
    </submittedName>
</protein>
<dbReference type="PANTHER" id="PTHR33121">
    <property type="entry name" value="CYCLIC DI-GMP PHOSPHODIESTERASE PDEF"/>
    <property type="match status" value="1"/>
</dbReference>
<dbReference type="AlphaFoldDB" id="A0A240EGQ1"/>
<dbReference type="PANTHER" id="PTHR33121:SF70">
    <property type="entry name" value="SIGNALING PROTEIN YKOW"/>
    <property type="match status" value="1"/>
</dbReference>
<evidence type="ECO:0000313" key="3">
    <source>
        <dbReference type="Proteomes" id="UP000219336"/>
    </source>
</evidence>
<feature type="domain" description="EAL" evidence="1">
    <location>
        <begin position="1"/>
        <end position="224"/>
    </location>
</feature>
<dbReference type="RefSeq" id="WP_096993096.1">
    <property type="nucleotide sequence ID" value="NZ_JBHSII010000006.1"/>
</dbReference>
<dbReference type="Proteomes" id="UP000219336">
    <property type="component" value="Unassembled WGS sequence"/>
</dbReference>
<dbReference type="OrthoDB" id="1673646at2"/>